<dbReference type="InterPro" id="IPR027417">
    <property type="entry name" value="P-loop_NTPase"/>
</dbReference>
<dbReference type="InParanoid" id="A0A545AM54"/>
<accession>A0A545AM54</accession>
<dbReference type="InterPro" id="IPR052922">
    <property type="entry name" value="Cytidylate_Kinase-2"/>
</dbReference>
<dbReference type="PANTHER" id="PTHR37816">
    <property type="entry name" value="YALI0E33011P"/>
    <property type="match status" value="1"/>
</dbReference>
<dbReference type="RefSeq" id="WP_142707774.1">
    <property type="nucleotide sequence ID" value="NZ_VIRS01000022.1"/>
</dbReference>
<dbReference type="Gene3D" id="3.40.50.300">
    <property type="entry name" value="P-loop containing nucleotide triphosphate hydrolases"/>
    <property type="match status" value="1"/>
</dbReference>
<sequence>MNRIAILGCGGSGKTVLARRLGDALGLSVTNLDALYYDDGWNPTPMEKFAELQRDLVAADRWLIEGNYASTLPVRLARADTVIFLDLPAWACLWGIAQRRWRYRGGQHADGVYDRITWSFVKYILGYRKTMRPRVDALIAEHGQHATYVRLTSRRRANQFLQRLDDGDSER</sequence>
<comment type="caution">
    <text evidence="1">The sequence shown here is derived from an EMBL/GenBank/DDBJ whole genome shotgun (WGS) entry which is preliminary data.</text>
</comment>
<dbReference type="AlphaFoldDB" id="A0A545AM54"/>
<reference evidence="1 2" key="1">
    <citation type="submission" date="2019-07" db="EMBL/GenBank/DDBJ databases">
        <title>Cryptosporangium phraense sp. nov., isolated from plant litter.</title>
        <authorList>
            <person name="Suriyachadkun C."/>
        </authorList>
    </citation>
    <scope>NUCLEOTIDE SEQUENCE [LARGE SCALE GENOMIC DNA]</scope>
    <source>
        <strain evidence="1 2">A-T 5661</strain>
    </source>
</reference>
<name>A0A545AM54_9ACTN</name>
<evidence type="ECO:0000313" key="2">
    <source>
        <dbReference type="Proteomes" id="UP000317982"/>
    </source>
</evidence>
<dbReference type="SUPFAM" id="SSF52540">
    <property type="entry name" value="P-loop containing nucleoside triphosphate hydrolases"/>
    <property type="match status" value="1"/>
</dbReference>
<keyword evidence="2" id="KW-1185">Reference proteome</keyword>
<dbReference type="OrthoDB" id="3199600at2"/>
<dbReference type="PANTHER" id="PTHR37816:SF1">
    <property type="entry name" value="TOXIN"/>
    <property type="match status" value="1"/>
</dbReference>
<evidence type="ECO:0000313" key="1">
    <source>
        <dbReference type="EMBL" id="TQS41815.1"/>
    </source>
</evidence>
<organism evidence="1 2">
    <name type="scientific">Cryptosporangium phraense</name>
    <dbReference type="NCBI Taxonomy" id="2593070"/>
    <lineage>
        <taxon>Bacteria</taxon>
        <taxon>Bacillati</taxon>
        <taxon>Actinomycetota</taxon>
        <taxon>Actinomycetes</taxon>
        <taxon>Cryptosporangiales</taxon>
        <taxon>Cryptosporangiaceae</taxon>
        <taxon>Cryptosporangium</taxon>
    </lineage>
</organism>
<dbReference type="EMBL" id="VIRS01000022">
    <property type="protein sequence ID" value="TQS41815.1"/>
    <property type="molecule type" value="Genomic_DNA"/>
</dbReference>
<gene>
    <name evidence="1" type="ORF">FL583_27665</name>
</gene>
<protein>
    <submittedName>
        <fullName evidence="1">Topology modulation protein</fullName>
    </submittedName>
</protein>
<dbReference type="Proteomes" id="UP000317982">
    <property type="component" value="Unassembled WGS sequence"/>
</dbReference>
<proteinExistence type="predicted"/>